<evidence type="ECO:0000256" key="5">
    <source>
        <dbReference type="SAM" id="Phobius"/>
    </source>
</evidence>
<evidence type="ECO:0000313" key="6">
    <source>
        <dbReference type="EMBL" id="OCH84022.1"/>
    </source>
</evidence>
<dbReference type="InterPro" id="IPR036259">
    <property type="entry name" value="MFS_trans_sf"/>
</dbReference>
<dbReference type="SUPFAM" id="SSF103473">
    <property type="entry name" value="MFS general substrate transporter"/>
    <property type="match status" value="1"/>
</dbReference>
<feature type="transmembrane region" description="Helical" evidence="5">
    <location>
        <begin position="103"/>
        <end position="122"/>
    </location>
</feature>
<dbReference type="Pfam" id="PF05978">
    <property type="entry name" value="UNC-93"/>
    <property type="match status" value="1"/>
</dbReference>
<keyword evidence="7" id="KW-1185">Reference proteome</keyword>
<dbReference type="GO" id="GO:0016020">
    <property type="term" value="C:membrane"/>
    <property type="evidence" value="ECO:0007669"/>
    <property type="project" value="UniProtKB-SubCell"/>
</dbReference>
<feature type="transmembrane region" description="Helical" evidence="5">
    <location>
        <begin position="142"/>
        <end position="163"/>
    </location>
</feature>
<evidence type="ECO:0000256" key="1">
    <source>
        <dbReference type="ARBA" id="ARBA00004141"/>
    </source>
</evidence>
<feature type="transmembrane region" description="Helical" evidence="5">
    <location>
        <begin position="79"/>
        <end position="96"/>
    </location>
</feature>
<dbReference type="Proteomes" id="UP000250043">
    <property type="component" value="Unassembled WGS sequence"/>
</dbReference>
<proteinExistence type="predicted"/>
<evidence type="ECO:0000256" key="3">
    <source>
        <dbReference type="ARBA" id="ARBA00022989"/>
    </source>
</evidence>
<dbReference type="InterPro" id="IPR010291">
    <property type="entry name" value="Ion_channel_UNC-93"/>
</dbReference>
<feature type="transmembrane region" description="Helical" evidence="5">
    <location>
        <begin position="14"/>
        <end position="34"/>
    </location>
</feature>
<dbReference type="EMBL" id="KV722740">
    <property type="protein sequence ID" value="OCH84022.1"/>
    <property type="molecule type" value="Genomic_DNA"/>
</dbReference>
<gene>
    <name evidence="6" type="ORF">OBBRIDRAFT_457910</name>
</gene>
<dbReference type="OrthoDB" id="3256751at2759"/>
<name>A0A8E2ANU1_9APHY</name>
<dbReference type="InterPro" id="IPR051617">
    <property type="entry name" value="UNC-93-like_regulator"/>
</dbReference>
<organism evidence="6 7">
    <name type="scientific">Obba rivulosa</name>
    <dbReference type="NCBI Taxonomy" id="1052685"/>
    <lineage>
        <taxon>Eukaryota</taxon>
        <taxon>Fungi</taxon>
        <taxon>Dikarya</taxon>
        <taxon>Basidiomycota</taxon>
        <taxon>Agaricomycotina</taxon>
        <taxon>Agaricomycetes</taxon>
        <taxon>Polyporales</taxon>
        <taxon>Gelatoporiaceae</taxon>
        <taxon>Obba</taxon>
    </lineage>
</organism>
<dbReference type="Gene3D" id="1.20.1250.20">
    <property type="entry name" value="MFS general substrate transporter like domains"/>
    <property type="match status" value="1"/>
</dbReference>
<evidence type="ECO:0008006" key="8">
    <source>
        <dbReference type="Google" id="ProtNLM"/>
    </source>
</evidence>
<dbReference type="PANTHER" id="PTHR23294">
    <property type="entry name" value="ET TRANSLATION PRODUCT-RELATED"/>
    <property type="match status" value="1"/>
</dbReference>
<reference evidence="6 7" key="1">
    <citation type="submission" date="2016-07" db="EMBL/GenBank/DDBJ databases">
        <title>Draft genome of the white-rot fungus Obba rivulosa 3A-2.</title>
        <authorList>
            <consortium name="DOE Joint Genome Institute"/>
            <person name="Miettinen O."/>
            <person name="Riley R."/>
            <person name="Acob R."/>
            <person name="Barry K."/>
            <person name="Cullen D."/>
            <person name="De Vries R."/>
            <person name="Hainaut M."/>
            <person name="Hatakka A."/>
            <person name="Henrissat B."/>
            <person name="Hilden K."/>
            <person name="Kuo R."/>
            <person name="Labutti K."/>
            <person name="Lipzen A."/>
            <person name="Makela M.R."/>
            <person name="Sandor L."/>
            <person name="Spatafora J.W."/>
            <person name="Grigoriev I.V."/>
            <person name="Hibbett D.S."/>
        </authorList>
    </citation>
    <scope>NUCLEOTIDE SEQUENCE [LARGE SCALE GENOMIC DNA]</scope>
    <source>
        <strain evidence="6 7">3A-2</strain>
    </source>
</reference>
<keyword evidence="3 5" id="KW-1133">Transmembrane helix</keyword>
<evidence type="ECO:0000256" key="2">
    <source>
        <dbReference type="ARBA" id="ARBA00022692"/>
    </source>
</evidence>
<keyword evidence="4 5" id="KW-0472">Membrane</keyword>
<accession>A0A8E2ANU1</accession>
<keyword evidence="2 5" id="KW-0812">Transmembrane</keyword>
<evidence type="ECO:0000256" key="4">
    <source>
        <dbReference type="ARBA" id="ARBA00023136"/>
    </source>
</evidence>
<dbReference type="AlphaFoldDB" id="A0A8E2ANU1"/>
<dbReference type="PANTHER" id="PTHR23294:SF17">
    <property type="entry name" value="DUF895 DOMAIN MEMBRANE PROTEIN"/>
    <property type="match status" value="1"/>
</dbReference>
<protein>
    <recommendedName>
        <fullName evidence="8">MFS general substrate transporter</fullName>
    </recommendedName>
</protein>
<evidence type="ECO:0000313" key="7">
    <source>
        <dbReference type="Proteomes" id="UP000250043"/>
    </source>
</evidence>
<feature type="transmembrane region" description="Helical" evidence="5">
    <location>
        <begin position="54"/>
        <end position="73"/>
    </location>
</feature>
<sequence length="183" mass="19434">MVEFKFPAFYTSPMTQVVLVGITCFATVGMFSAVSNLGAGGTQDVSLSDTSNGVLYGLFAVVGIISGGITNLLGPRLTLFLGTLGYALYVGALWCLQTQGTNWFLIFAGAILGITAAMLWSAQGCIMMSYPLEKDKGKAFAIFWAIFQFGSFIGSVIALAINIRTGELNNVSTSTYIVCSRTL</sequence>
<comment type="subcellular location">
    <subcellularLocation>
        <location evidence="1">Membrane</location>
        <topology evidence="1">Multi-pass membrane protein</topology>
    </subcellularLocation>
</comment>